<protein>
    <submittedName>
        <fullName evidence="1">Uncharacterized protein</fullName>
    </submittedName>
</protein>
<accession>A0A266NGV9</accession>
<reference evidence="1 2" key="1">
    <citation type="submission" date="2017-08" db="EMBL/GenBank/DDBJ databases">
        <title>Genomic and metabolic characterisation of spoilage-associated Pseudomonas species.</title>
        <authorList>
            <person name="Stanborough T."/>
            <person name="Fegan N."/>
            <person name="Powell S.M."/>
            <person name="Singh T."/>
            <person name="Tamplin M.L."/>
            <person name="Chandry P.S."/>
        </authorList>
    </citation>
    <scope>NUCLEOTIDE SEQUENCE [LARGE SCALE GENOMIC DNA]</scope>
    <source>
        <strain evidence="1 2">L1802</strain>
    </source>
</reference>
<name>A0A266NGV9_9PSED</name>
<dbReference type="OrthoDB" id="6878081at2"/>
<evidence type="ECO:0000313" key="2">
    <source>
        <dbReference type="Proteomes" id="UP000215788"/>
    </source>
</evidence>
<dbReference type="AlphaFoldDB" id="A0A266NGV9"/>
<proteinExistence type="predicted"/>
<sequence>MSNRVVMVGGSLLSFVDGFSPQEQQDIMDSLALAQYSADKNVKPNSPLTDWFDLFCDSLLDVGWEVDEEVLSLGPKKEGVFFSLEEAVLAGLTHVEQASLHAALKHSIEALKLDEASQEMFESRNRKHLMSHYQFVPCEPRNEFGSYMFVSGMRVTTHFELDNIFFNNKKIKTDAALDVQTASGGFYLKTEAYDPYRETVLQKLSEIGDDFFRNLKH</sequence>
<dbReference type="EMBL" id="NQKI01000002">
    <property type="protein sequence ID" value="OZY61147.1"/>
    <property type="molecule type" value="Genomic_DNA"/>
</dbReference>
<evidence type="ECO:0000313" key="1">
    <source>
        <dbReference type="EMBL" id="OZY61147.1"/>
    </source>
</evidence>
<comment type="caution">
    <text evidence="1">The sequence shown here is derived from an EMBL/GenBank/DDBJ whole genome shotgun (WGS) entry which is preliminary data.</text>
</comment>
<dbReference type="RefSeq" id="WP_094992029.1">
    <property type="nucleotide sequence ID" value="NZ_NQKI01000002.1"/>
</dbReference>
<organism evidence="1 2">
    <name type="scientific">Pseudomonas lundensis</name>
    <dbReference type="NCBI Taxonomy" id="86185"/>
    <lineage>
        <taxon>Bacteria</taxon>
        <taxon>Pseudomonadati</taxon>
        <taxon>Pseudomonadota</taxon>
        <taxon>Gammaproteobacteria</taxon>
        <taxon>Pseudomonadales</taxon>
        <taxon>Pseudomonadaceae</taxon>
        <taxon>Pseudomonas</taxon>
    </lineage>
</organism>
<gene>
    <name evidence="1" type="ORF">CJF39_02595</name>
</gene>
<dbReference type="Proteomes" id="UP000215788">
    <property type="component" value="Unassembled WGS sequence"/>
</dbReference>